<reference evidence="2 3" key="1">
    <citation type="submission" date="2018-05" db="EMBL/GenBank/DDBJ databases">
        <title>Pararhodobacter marina sp. nov., isolated from deep-sea water of the Indian Ocean.</title>
        <authorList>
            <person name="Lai Q.Sr."/>
            <person name="Liu X."/>
            <person name="Shao Z."/>
        </authorList>
    </citation>
    <scope>NUCLEOTIDE SEQUENCE [LARGE SCALE GENOMIC DNA]</scope>
    <source>
        <strain evidence="2 3">CIC4N-9</strain>
    </source>
</reference>
<evidence type="ECO:0000313" key="2">
    <source>
        <dbReference type="EMBL" id="PWE27079.1"/>
    </source>
</evidence>
<protein>
    <submittedName>
        <fullName evidence="2">Flp pilus assembly protein CpaB</fullName>
    </submittedName>
</protein>
<dbReference type="InterPro" id="IPR017592">
    <property type="entry name" value="Pilus_assmbl_Flp-typ_CpaB"/>
</dbReference>
<accession>A0A2U2C5E8</accession>
<evidence type="ECO:0000313" key="3">
    <source>
        <dbReference type="Proteomes" id="UP000244940"/>
    </source>
</evidence>
<name>A0A2U2C5E8_9RHOB</name>
<dbReference type="EMBL" id="QEYD01000013">
    <property type="protein sequence ID" value="PWE27079.1"/>
    <property type="molecule type" value="Genomic_DNA"/>
</dbReference>
<comment type="caution">
    <text evidence="2">The sequence shown here is derived from an EMBL/GenBank/DDBJ whole genome shotgun (WGS) entry which is preliminary data.</text>
</comment>
<dbReference type="NCBIfam" id="TIGR03177">
    <property type="entry name" value="pilus_cpaB"/>
    <property type="match status" value="1"/>
</dbReference>
<dbReference type="SMART" id="SM00858">
    <property type="entry name" value="SAF"/>
    <property type="match status" value="1"/>
</dbReference>
<organism evidence="2 3">
    <name type="scientific">Pararhodobacter marinus</name>
    <dbReference type="NCBI Taxonomy" id="2184063"/>
    <lineage>
        <taxon>Bacteria</taxon>
        <taxon>Pseudomonadati</taxon>
        <taxon>Pseudomonadota</taxon>
        <taxon>Alphaproteobacteria</taxon>
        <taxon>Rhodobacterales</taxon>
        <taxon>Paracoccaceae</taxon>
        <taxon>Pararhodobacter</taxon>
    </lineage>
</organism>
<dbReference type="CDD" id="cd11614">
    <property type="entry name" value="SAF_CpaB_FlgA_like"/>
    <property type="match status" value="1"/>
</dbReference>
<feature type="domain" description="SAF" evidence="1">
    <location>
        <begin position="50"/>
        <end position="117"/>
    </location>
</feature>
<dbReference type="Proteomes" id="UP000244940">
    <property type="component" value="Unassembled WGS sequence"/>
</dbReference>
<dbReference type="InterPro" id="IPR031571">
    <property type="entry name" value="RcpC_dom"/>
</dbReference>
<gene>
    <name evidence="2" type="primary">cpaB</name>
    <name evidence="2" type="ORF">C4N9_18935</name>
</gene>
<dbReference type="Pfam" id="PF16976">
    <property type="entry name" value="RcpC"/>
    <property type="match status" value="1"/>
</dbReference>
<evidence type="ECO:0000259" key="1">
    <source>
        <dbReference type="SMART" id="SM00858"/>
    </source>
</evidence>
<dbReference type="RefSeq" id="WP_109534927.1">
    <property type="nucleotide sequence ID" value="NZ_CAXPUO010000031.1"/>
</dbReference>
<proteinExistence type="predicted"/>
<dbReference type="AlphaFoldDB" id="A0A2U2C5E8"/>
<sequence length="279" mass="29442">MRALQIGILGIGLGLAGFGVYMAQNYVSQTQAAIAAAQARGADQVAIQTVPVLVATRPLRYGEPIGADAVQVVDWPAAAVPQGVFQDINVLIPDPNRPRIALRAMEPMEPLLDLKVSDPGQPAGIAAILTPGMRAFTIRVDQNSGISGTLRPSNTVDIYWTGRGAESGEVTRLLSSGVRIIALDENADQDRNFQGVPRSITVEAEPETVATLAQGQSTGRLSLSLVGLDDTSSAPSQIQVDGRSLLGIEDAPALQAPERCTVRTRRGSEVVMIEIPCTN</sequence>
<dbReference type="OrthoDB" id="163768at2"/>
<dbReference type="GeneID" id="94366974"/>
<dbReference type="InterPro" id="IPR013974">
    <property type="entry name" value="SAF"/>
</dbReference>
<keyword evidence="3" id="KW-1185">Reference proteome</keyword>
<dbReference type="Pfam" id="PF08666">
    <property type="entry name" value="SAF"/>
    <property type="match status" value="1"/>
</dbReference>